<gene>
    <name evidence="1" type="ORF">EJF14_10436</name>
</gene>
<dbReference type="EMBL" id="CP038484">
    <property type="protein sequence ID" value="QFZ25343.1"/>
    <property type="molecule type" value="Genomic_DNA"/>
</dbReference>
<proteinExistence type="predicted"/>
<protein>
    <submittedName>
        <fullName evidence="1">Kinetochore-associated protein</fullName>
    </submittedName>
</protein>
<evidence type="ECO:0000313" key="2">
    <source>
        <dbReference type="Proteomes" id="UP000326582"/>
    </source>
</evidence>
<accession>A0ACD0WDI9</accession>
<reference evidence="2" key="1">
    <citation type="journal article" date="2019" name="MBio">
        <title>Comparative genomics for the elucidation of multidrug resistance (MDR) in Candida lusitaniae.</title>
        <authorList>
            <person name="Kannan A."/>
            <person name="Asner S.A."/>
            <person name="Trachsel E."/>
            <person name="Kelly S."/>
            <person name="Parker J."/>
            <person name="Sanglard D."/>
        </authorList>
    </citation>
    <scope>NUCLEOTIDE SEQUENCE [LARGE SCALE GENOMIC DNA]</scope>
    <source>
        <strain evidence="2">P1</strain>
    </source>
</reference>
<dbReference type="Proteomes" id="UP000326582">
    <property type="component" value="Chromosome 1"/>
</dbReference>
<sequence>MCAYSHSGVYLLVILLHSGMETEKIRYDRLNQVVKKAVEQTIKRSLMPEQLEKCFPTISKMDGGPEALEMARKQMQKYFHSTCFKQFEHIFENRDIHRKLDELDEIIHDAQQRRDLSSAESDISVDTLTASQLIEATVASTRQDSVKKLTMIYDQLVLDNKQLFQELRELAQQSDSLKQDIEGSIQALSSGIDDLKRQNLDSSVDTLMAEVFTES</sequence>
<name>A0ACD0WDI9_CLALS</name>
<evidence type="ECO:0000313" key="1">
    <source>
        <dbReference type="EMBL" id="QFZ25343.1"/>
    </source>
</evidence>
<organism evidence="1 2">
    <name type="scientific">Clavispora lusitaniae</name>
    <name type="common">Candida lusitaniae</name>
    <dbReference type="NCBI Taxonomy" id="36911"/>
    <lineage>
        <taxon>Eukaryota</taxon>
        <taxon>Fungi</taxon>
        <taxon>Dikarya</taxon>
        <taxon>Ascomycota</taxon>
        <taxon>Saccharomycotina</taxon>
        <taxon>Pichiomycetes</taxon>
        <taxon>Metschnikowiaceae</taxon>
        <taxon>Clavispora</taxon>
    </lineage>
</organism>
<keyword evidence="2" id="KW-1185">Reference proteome</keyword>